<dbReference type="EMBL" id="CP122979">
    <property type="protein sequence ID" value="WGI36599.1"/>
    <property type="molecule type" value="Genomic_DNA"/>
</dbReference>
<evidence type="ECO:0000256" key="1">
    <source>
        <dbReference type="SAM" id="Phobius"/>
    </source>
</evidence>
<feature type="transmembrane region" description="Helical" evidence="1">
    <location>
        <begin position="61"/>
        <end position="85"/>
    </location>
</feature>
<dbReference type="Proteomes" id="UP001179842">
    <property type="component" value="Chromosome"/>
</dbReference>
<organism evidence="2 3">
    <name type="scientific">Mesomycoplasma lagogenitalium</name>
    <dbReference type="NCBI Taxonomy" id="171286"/>
    <lineage>
        <taxon>Bacteria</taxon>
        <taxon>Bacillati</taxon>
        <taxon>Mycoplasmatota</taxon>
        <taxon>Mycoplasmoidales</taxon>
        <taxon>Metamycoplasmataceae</taxon>
        <taxon>Mesomycoplasma</taxon>
    </lineage>
</organism>
<proteinExistence type="predicted"/>
<dbReference type="RefSeq" id="WP_280101900.1">
    <property type="nucleotide sequence ID" value="NZ_CP122979.1"/>
</dbReference>
<name>A0ABY8LTP1_9BACT</name>
<evidence type="ECO:0000313" key="3">
    <source>
        <dbReference type="Proteomes" id="UP001179842"/>
    </source>
</evidence>
<evidence type="ECO:0000313" key="2">
    <source>
        <dbReference type="EMBL" id="WGI36599.1"/>
    </source>
</evidence>
<sequence>MSTITAVGKLISILIIMHKKIDNKENEENKNNKQIKNLIFNDILHSPSVEKMKNDFFKATAVLATLALIPSNFTVVGTLIGISIYEYRSLKDTLKKVENATRILMNIQNQSHEHALLFLQLQKYWRAF</sequence>
<keyword evidence="1" id="KW-1133">Transmembrane helix</keyword>
<keyword evidence="3" id="KW-1185">Reference proteome</keyword>
<protein>
    <submittedName>
        <fullName evidence="2">Uncharacterized protein</fullName>
    </submittedName>
</protein>
<reference evidence="2" key="1">
    <citation type="submission" date="2023-04" db="EMBL/GenBank/DDBJ databases">
        <title>Completed genome of Mycoplasma lagogenitalium type strain 12MS.</title>
        <authorList>
            <person name="Spergser J."/>
        </authorList>
    </citation>
    <scope>NUCLEOTIDE SEQUENCE</scope>
    <source>
        <strain evidence="2">12MS</strain>
    </source>
</reference>
<keyword evidence="1" id="KW-0472">Membrane</keyword>
<accession>A0ABY8LTP1</accession>
<keyword evidence="1" id="KW-0812">Transmembrane</keyword>
<gene>
    <name evidence="2" type="ORF">QEG99_04005</name>
</gene>